<dbReference type="PROSITE" id="PS50844">
    <property type="entry name" value="AFP_LIKE"/>
    <property type="match status" value="1"/>
</dbReference>
<dbReference type="SUPFAM" id="SSF51658">
    <property type="entry name" value="Xylose isomerase-like"/>
    <property type="match status" value="1"/>
</dbReference>
<dbReference type="Gene3D" id="3.20.20.70">
    <property type="entry name" value="Aldolase class I"/>
    <property type="match status" value="1"/>
</dbReference>
<evidence type="ECO:0000313" key="6">
    <source>
        <dbReference type="Proteomes" id="UP000033961"/>
    </source>
</evidence>
<gene>
    <name evidence="5" type="ORF">XB16_3486</name>
</gene>
<dbReference type="InterPro" id="IPR051690">
    <property type="entry name" value="PseI-like"/>
</dbReference>
<evidence type="ECO:0000256" key="1">
    <source>
        <dbReference type="ARBA" id="ARBA00023122"/>
    </source>
</evidence>
<sequence length="753" mass="86372">MIIDKNISKYIVFFEDSIKNALKKIEANKSKTIFAVSEGNKLVGVITDGDFRRWLLDDDISDRSLDQEVKNIVNKNFKYLYSTESSKRIRSSFNNRISIIPLINENGVLEAVARETSEEILIEDVSLSPTSPAFVIAEIGNNHNGSFELAKRLVREAKLAGAGCAKFQMRNLNALYRNSGNANDVEEDLGSQYTLDLLNKFQLSDDELFRIFDYCREEALIPLCTPWDEESFFKLEKYGIPGYKIASADFTNHELIRLIARSGKPIICSTGMSTEDEIIDSIHVLQDLGAQYILLHCNSTYPTPFKDINLRYIEHLRKIGECLVGYSGHERGYLVVLAAVSLGAKVIEKHFTLDREMEGNDHKVSLLPNEFREMVDGIRQVETSLGNKNFRQITQGELMNRETLGKSLLINRNLKFGEIITSDMVDIRSPGKGLPPYFKEKLIGKSAKRDLKKGDFFYKSDIEDDVIEFKRKFSFSRPWGLPVRYHDMEQILSSTEMDLVEFHFSYKDLNLEISEYIKKTLSVDFVVHCPELFENDHLLDLCTEDEDYRKRSLAEIQKVIHVTRKLKDFFPNSNKRPLIVTNVGGFSLNKPLDITIREKLYGNLVRSLNELDLEGVEIIPQTMPPFPWLFGGQRYHNLFLSAEEIVEFCEKYDVRICLDVSHSKLACNHYHWPFSKFIEQVSPYVAHLHIVDAKGVDGEGLQIGEGEIDFHMLSKILREKAPKASFIPEIWQGHKNNGEGFLISLTRLEKFHL</sequence>
<name>A0A2P1QYE4_9LEPT</name>
<dbReference type="InterPro" id="IPR013785">
    <property type="entry name" value="Aldolase_TIM"/>
</dbReference>
<dbReference type="InterPro" id="IPR036732">
    <property type="entry name" value="AFP_Neu5c_C_sf"/>
</dbReference>
<evidence type="ECO:0000259" key="3">
    <source>
        <dbReference type="PROSITE" id="PS50844"/>
    </source>
</evidence>
<dbReference type="PROSITE" id="PS51371">
    <property type="entry name" value="CBS"/>
    <property type="match status" value="1"/>
</dbReference>
<evidence type="ECO:0000259" key="4">
    <source>
        <dbReference type="PROSITE" id="PS51371"/>
    </source>
</evidence>
<dbReference type="SUPFAM" id="SSF51569">
    <property type="entry name" value="Aldolase"/>
    <property type="match status" value="1"/>
</dbReference>
<keyword evidence="1 2" id="KW-0129">CBS domain</keyword>
<evidence type="ECO:0000256" key="2">
    <source>
        <dbReference type="PROSITE-ProRule" id="PRU00703"/>
    </source>
</evidence>
<feature type="domain" description="CBS" evidence="4">
    <location>
        <begin position="3"/>
        <end position="63"/>
    </location>
</feature>
<dbReference type="AlphaFoldDB" id="A0A2P1QYE4"/>
<dbReference type="Pfam" id="PF03102">
    <property type="entry name" value="NeuB"/>
    <property type="match status" value="1"/>
</dbReference>
<dbReference type="GO" id="GO:0047444">
    <property type="term" value="F:N-acylneuraminate-9-phosphate synthase activity"/>
    <property type="evidence" value="ECO:0007669"/>
    <property type="project" value="TreeGrafter"/>
</dbReference>
<dbReference type="InterPro" id="IPR000644">
    <property type="entry name" value="CBS_dom"/>
</dbReference>
<dbReference type="CDD" id="cd11615">
    <property type="entry name" value="SAF_NeuB_like"/>
    <property type="match status" value="1"/>
</dbReference>
<feature type="domain" description="AFP-like" evidence="3">
    <location>
        <begin position="407"/>
        <end position="465"/>
    </location>
</feature>
<proteinExistence type="predicted"/>
<dbReference type="InterPro" id="IPR006190">
    <property type="entry name" value="SAF_AFP_Neu5Ac"/>
</dbReference>
<dbReference type="SUPFAM" id="SSF51269">
    <property type="entry name" value="AFP III-like domain"/>
    <property type="match status" value="1"/>
</dbReference>
<dbReference type="PANTHER" id="PTHR42966">
    <property type="entry name" value="N-ACETYLNEURAMINATE SYNTHASE"/>
    <property type="match status" value="1"/>
</dbReference>
<dbReference type="InterPro" id="IPR013022">
    <property type="entry name" value="Xyl_isomerase-like_TIM-brl"/>
</dbReference>
<dbReference type="InterPro" id="IPR013132">
    <property type="entry name" value="PseI/NeuA/B-like_N"/>
</dbReference>
<dbReference type="InterPro" id="IPR046342">
    <property type="entry name" value="CBS_dom_sf"/>
</dbReference>
<dbReference type="Gene3D" id="3.20.20.150">
    <property type="entry name" value="Divalent-metal-dependent TIM barrel enzymes"/>
    <property type="match status" value="1"/>
</dbReference>
<dbReference type="InterPro" id="IPR036237">
    <property type="entry name" value="Xyl_isomerase-like_sf"/>
</dbReference>
<dbReference type="Pfam" id="PF01261">
    <property type="entry name" value="AP_endonuc_2"/>
    <property type="match status" value="1"/>
</dbReference>
<dbReference type="PANTHER" id="PTHR42966:SF3">
    <property type="entry name" value="BLR5971 PROTEIN"/>
    <property type="match status" value="1"/>
</dbReference>
<dbReference type="SUPFAM" id="SSF54631">
    <property type="entry name" value="CBS-domain pair"/>
    <property type="match status" value="1"/>
</dbReference>
<dbReference type="SMART" id="SM00858">
    <property type="entry name" value="SAF"/>
    <property type="match status" value="1"/>
</dbReference>
<dbReference type="Pfam" id="PF00571">
    <property type="entry name" value="CBS"/>
    <property type="match status" value="1"/>
</dbReference>
<dbReference type="Proteomes" id="UP000033961">
    <property type="component" value="Chromosome II"/>
</dbReference>
<dbReference type="InterPro" id="IPR057736">
    <property type="entry name" value="SAF_PseI/NeuA/NeuB"/>
</dbReference>
<accession>A0A2P1QYE4</accession>
<dbReference type="InterPro" id="IPR013974">
    <property type="entry name" value="SAF"/>
</dbReference>
<reference evidence="5 6" key="1">
    <citation type="journal article" date="2015" name="Genome Announc.">
        <title>Draft Genome Sequences of Leptospira santarosai Strains U160, U164, and U233, Isolated from Asymptomatic Cattle.</title>
        <authorList>
            <person name="Kremer F.S."/>
            <person name="Eslabao M.R."/>
            <person name="Provisor M."/>
            <person name="Woloski R.D."/>
            <person name="Ramires O.V."/>
            <person name="Moreno L.Z."/>
            <person name="Moreno A.M."/>
            <person name="Hamond C."/>
            <person name="Lilenbaum W."/>
            <person name="Dellagostin O.A."/>
        </authorList>
    </citation>
    <scope>NUCLEOTIDE SEQUENCE [LARGE SCALE GENOMIC DNA]</scope>
    <source>
        <strain evidence="5 6">U160</strain>
    </source>
</reference>
<dbReference type="Pfam" id="PF08666">
    <property type="entry name" value="SAF"/>
    <property type="match status" value="1"/>
</dbReference>
<evidence type="ECO:0000313" key="5">
    <source>
        <dbReference type="EMBL" id="AVQ13767.1"/>
    </source>
</evidence>
<organism evidence="5 6">
    <name type="scientific">Leptospira santarosai</name>
    <dbReference type="NCBI Taxonomy" id="28183"/>
    <lineage>
        <taxon>Bacteria</taxon>
        <taxon>Pseudomonadati</taxon>
        <taxon>Spirochaetota</taxon>
        <taxon>Spirochaetia</taxon>
        <taxon>Leptospirales</taxon>
        <taxon>Leptospiraceae</taxon>
        <taxon>Leptospira</taxon>
    </lineage>
</organism>
<dbReference type="EMBL" id="CP027844">
    <property type="protein sequence ID" value="AVQ13767.1"/>
    <property type="molecule type" value="Genomic_DNA"/>
</dbReference>
<dbReference type="Gene3D" id="3.90.1210.10">
    <property type="entry name" value="Antifreeze-like/N-acetylneuraminic acid synthase C-terminal domain"/>
    <property type="match status" value="1"/>
</dbReference>
<dbReference type="GO" id="GO:0016051">
    <property type="term" value="P:carbohydrate biosynthetic process"/>
    <property type="evidence" value="ECO:0007669"/>
    <property type="project" value="InterPro"/>
</dbReference>
<dbReference type="Gene3D" id="3.10.580.10">
    <property type="entry name" value="CBS-domain"/>
    <property type="match status" value="1"/>
</dbReference>
<protein>
    <submittedName>
        <fullName evidence="5">NeuB family protein</fullName>
    </submittedName>
</protein>